<keyword evidence="4" id="KW-0012">Acyltransferase</keyword>
<dbReference type="Gene3D" id="3.30.70.3290">
    <property type="match status" value="1"/>
</dbReference>
<dbReference type="InterPro" id="IPR036736">
    <property type="entry name" value="ACP-like_sf"/>
</dbReference>
<protein>
    <submittedName>
        <fullName evidence="9">SDR family NAD(P)-dependent oxidoreductase</fullName>
    </submittedName>
</protein>
<feature type="active site" description="Proton donor; for dehydratase activity" evidence="5">
    <location>
        <position position="700"/>
    </location>
</feature>
<dbReference type="PANTHER" id="PTHR43775:SF51">
    <property type="entry name" value="INACTIVE PHENOLPHTHIOCEROL SYNTHESIS POLYKETIDE SYNTHASE TYPE I PKS1-RELATED"/>
    <property type="match status" value="1"/>
</dbReference>
<dbReference type="InterPro" id="IPR009081">
    <property type="entry name" value="PP-bd_ACP"/>
</dbReference>
<dbReference type="InterPro" id="IPR020807">
    <property type="entry name" value="PKS_DH"/>
</dbReference>
<dbReference type="SUPFAM" id="SSF55048">
    <property type="entry name" value="Probable ACP-binding domain of malonyl-CoA ACP transacylase"/>
    <property type="match status" value="1"/>
</dbReference>
<dbReference type="InterPro" id="IPR013968">
    <property type="entry name" value="PKS_KR"/>
</dbReference>
<keyword evidence="3" id="KW-0808">Transferase</keyword>
<dbReference type="PANTHER" id="PTHR43775">
    <property type="entry name" value="FATTY ACID SYNTHASE"/>
    <property type="match status" value="1"/>
</dbReference>
<dbReference type="InterPro" id="IPR049900">
    <property type="entry name" value="PKS_mFAS_DH"/>
</dbReference>
<dbReference type="EMBL" id="JBHSDL010000027">
    <property type="protein sequence ID" value="MFC4376796.1"/>
    <property type="molecule type" value="Genomic_DNA"/>
</dbReference>
<keyword evidence="2" id="KW-0597">Phosphoprotein</keyword>
<dbReference type="SMART" id="SM01294">
    <property type="entry name" value="PKS_PP_betabranch"/>
    <property type="match status" value="1"/>
</dbReference>
<feature type="non-terminal residue" evidence="9">
    <location>
        <position position="1396"/>
    </location>
</feature>
<gene>
    <name evidence="9" type="ORF">ACFO5K_22150</name>
</gene>
<dbReference type="PROSITE" id="PS00012">
    <property type="entry name" value="PHOSPHOPANTETHEINE"/>
    <property type="match status" value="1"/>
</dbReference>
<evidence type="ECO:0000256" key="4">
    <source>
        <dbReference type="ARBA" id="ARBA00023315"/>
    </source>
</evidence>
<dbReference type="Pfam" id="PF00550">
    <property type="entry name" value="PP-binding"/>
    <property type="match status" value="1"/>
</dbReference>
<dbReference type="InterPro" id="IPR049551">
    <property type="entry name" value="PKS_DH_C"/>
</dbReference>
<evidence type="ECO:0000256" key="2">
    <source>
        <dbReference type="ARBA" id="ARBA00022553"/>
    </source>
</evidence>
<dbReference type="SMART" id="SM00827">
    <property type="entry name" value="PKS_AT"/>
    <property type="match status" value="1"/>
</dbReference>
<dbReference type="Pfam" id="PF22953">
    <property type="entry name" value="SpnB_Rossmann"/>
    <property type="match status" value="1"/>
</dbReference>
<feature type="region of interest" description="C-terminal hotdog fold" evidence="5">
    <location>
        <begin position="643"/>
        <end position="782"/>
    </location>
</feature>
<feature type="region of interest" description="Disordered" evidence="6">
    <location>
        <begin position="1"/>
        <end position="29"/>
    </location>
</feature>
<comment type="caution">
    <text evidence="9">The sequence shown here is derived from an EMBL/GenBank/DDBJ whole genome shotgun (WGS) entry which is preliminary data.</text>
</comment>
<dbReference type="Gene3D" id="3.40.47.10">
    <property type="match status" value="1"/>
</dbReference>
<accession>A0ABV8VND5</accession>
<evidence type="ECO:0000313" key="9">
    <source>
        <dbReference type="EMBL" id="MFC4376796.1"/>
    </source>
</evidence>
<dbReference type="InterPro" id="IPR042104">
    <property type="entry name" value="PKS_dehydratase_sf"/>
</dbReference>
<dbReference type="InterPro" id="IPR020806">
    <property type="entry name" value="PKS_PP-bd"/>
</dbReference>
<dbReference type="Gene3D" id="3.10.129.110">
    <property type="entry name" value="Polyketide synthase dehydratase"/>
    <property type="match status" value="1"/>
</dbReference>
<dbReference type="InterPro" id="IPR014030">
    <property type="entry name" value="Ketoacyl_synth_N"/>
</dbReference>
<feature type="domain" description="Carrier" evidence="7">
    <location>
        <begin position="1265"/>
        <end position="1340"/>
    </location>
</feature>
<name>A0ABV8VND5_9NOCA</name>
<dbReference type="Gene3D" id="1.10.1200.10">
    <property type="entry name" value="ACP-like"/>
    <property type="match status" value="1"/>
</dbReference>
<dbReference type="SUPFAM" id="SSF47336">
    <property type="entry name" value="ACP-like"/>
    <property type="match status" value="1"/>
</dbReference>
<evidence type="ECO:0000313" key="10">
    <source>
        <dbReference type="Proteomes" id="UP001595844"/>
    </source>
</evidence>
<feature type="domain" description="PKS/mFAS DH" evidence="8">
    <location>
        <begin position="499"/>
        <end position="782"/>
    </location>
</feature>
<evidence type="ECO:0000256" key="3">
    <source>
        <dbReference type="ARBA" id="ARBA00022679"/>
    </source>
</evidence>
<evidence type="ECO:0000259" key="7">
    <source>
        <dbReference type="PROSITE" id="PS50075"/>
    </source>
</evidence>
<dbReference type="Pfam" id="PF00698">
    <property type="entry name" value="Acyl_transf_1"/>
    <property type="match status" value="1"/>
</dbReference>
<dbReference type="SMART" id="SM00823">
    <property type="entry name" value="PKS_PP"/>
    <property type="match status" value="1"/>
</dbReference>
<dbReference type="RefSeq" id="WP_378566297.1">
    <property type="nucleotide sequence ID" value="NZ_JBHSDL010000027.1"/>
</dbReference>
<evidence type="ECO:0000256" key="6">
    <source>
        <dbReference type="SAM" id="MobiDB-lite"/>
    </source>
</evidence>
<feature type="active site" description="Proton acceptor; for dehydratase activity" evidence="5">
    <location>
        <position position="531"/>
    </location>
</feature>
<dbReference type="SUPFAM" id="SSF52151">
    <property type="entry name" value="FabD/lysophospholipase-like"/>
    <property type="match status" value="1"/>
</dbReference>
<evidence type="ECO:0000256" key="1">
    <source>
        <dbReference type="ARBA" id="ARBA00022450"/>
    </source>
</evidence>
<dbReference type="InterPro" id="IPR057326">
    <property type="entry name" value="KR_dom"/>
</dbReference>
<dbReference type="InterPro" id="IPR006162">
    <property type="entry name" value="Ppantetheine_attach_site"/>
</dbReference>
<dbReference type="CDD" id="cd08956">
    <property type="entry name" value="KR_3_FAS_SDR_x"/>
    <property type="match status" value="1"/>
</dbReference>
<dbReference type="InterPro" id="IPR050091">
    <property type="entry name" value="PKS_NRPS_Biosynth_Enz"/>
</dbReference>
<dbReference type="InterPro" id="IPR036291">
    <property type="entry name" value="NAD(P)-bd_dom_sf"/>
</dbReference>
<feature type="region of interest" description="N-terminal hotdog fold" evidence="5">
    <location>
        <begin position="499"/>
        <end position="624"/>
    </location>
</feature>
<dbReference type="InterPro" id="IPR055123">
    <property type="entry name" value="SpnB-like_Rossmann"/>
</dbReference>
<dbReference type="SMART" id="SM00826">
    <property type="entry name" value="PKS_DH"/>
    <property type="match status" value="1"/>
</dbReference>
<evidence type="ECO:0000256" key="5">
    <source>
        <dbReference type="PROSITE-ProRule" id="PRU01363"/>
    </source>
</evidence>
<sequence length="1396" mass="146172">MSGTNAHVILEQPPAPEPDQVSELRPSDAPPNVFTAGPVVWVLSAKSTGALAGQARRLRDMVGADADLDPVDIAYSLATTRARLAHRAVIVGTDRADLLAGLDAVAQGRTEVADRPEVRVVTGRADRAGRVGFVFPGQGTQWERMAVELLDHSPVFAARMAECANALAPHTEWSLFEVLRSAPGAPPLDRVDVIQPVLFSMMVSLAACWESFGVRPAGVVGHSQGEIAAACVAGALSLTDAAMIVAVRSQLIQQELDGAGAMLSIVESEARVRELLAGVRDRISITAINGPQSVVVAGDPQSLAKFERVLARAGIMRWMVPGVDFAAHSPAVAAVENRLIRELATIWPHEADIAFYSTVSGTAMAAETLDGAYWYRNLREPVRYEAATRALLADGHDVVIEVSSHPVLTLGTEGTIADAGARAQVIGTLHRDDGGQRRMLTGLAEAFVAGAQVQWPALFAGRAVRQVSLPTYAFERRRFWASSAAIDDPRALGLHPAAHPLLNGSVRLANGSGWLYTGRWSVDRYPWLADHSVFGEVVVSGTTLVELAVAAGTRIGCPVLSELVLEAPLVVPVAATIAVQVWIGEADEQGRAGYSVHSGTDDEMSHDAWVCHATGTLSVDTDSADVVDPGDAADRDEWPPARAQRVGIDGWYEALDGRGIGYGPMFRGLRALWRAGDEVYAEIETTGAPEGFLVHPGTLDSTLHAASRAAQDEELDPAAGVELPFAWSGIRLQHSGEPGVLRARLRRTGPNTVRMVATDEQGRVVVSVESVTARRISAAQLSASRRAESLYVLDWLAGPAPQPSVEPTAVLDAAIGAEHASFGTGARWYADIAAVAADADRRPETVVAVPAPADASVPTGVRAVTRRVLALVRQWLDAPELAGSRLVLVTNGAIAVDADAPPDISVAPVWGLLRSAQAEHPDRFVLVDVDIDPARDPAGWLRSVRTAIAAGEAQVAVRDGRVLRPRLRPAPAADPAASSVFDSASTVLITGGTSGLGALLARHLVLAHGVRHLVLASRRGPASPGIAELTAELGTAGADVRVVACDVADRDAVTEMIAAIGPDAPLRVVVHTAGVLADATIATLTTTQLDRVLAAKVDAAWNLHEATAHLDLSGFVLFSSASGLLGSPGQANYAAANVFLDALAQTRRTAGLPGTSLAWGYWAMRTGMTGELRDTDVARLAALGVLALPVEEGLALFDAAESGAAAVVSPVRFDIGALRALARAATLPAVLDTLIPVRAQERDGAEPAARLRTQLAGLPAADREQYLLQAVSAEVAAVLHHGDAGAIEPERALSELGLDSLAAVQLRNRLAAATGLALPPTLVFDHPTAAAVTTDLLELLEPARATGQRSAAPAGQLSAPDEPIAVVGMSCRYPGNVESAQGLWDLVANGVDAISG</sequence>
<dbReference type="InterPro" id="IPR016035">
    <property type="entry name" value="Acyl_Trfase/lysoPLipase"/>
</dbReference>
<dbReference type="Gene3D" id="3.40.50.720">
    <property type="entry name" value="NAD(P)-binding Rossmann-like Domain"/>
    <property type="match status" value="1"/>
</dbReference>
<dbReference type="SMART" id="SM00822">
    <property type="entry name" value="PKS_KR"/>
    <property type="match status" value="1"/>
</dbReference>
<dbReference type="InterPro" id="IPR016036">
    <property type="entry name" value="Malonyl_transacylase_ACP-bd"/>
</dbReference>
<dbReference type="Gene3D" id="3.40.366.10">
    <property type="entry name" value="Malonyl-Coenzyme A Acyl Carrier Protein, domain 2"/>
    <property type="match status" value="1"/>
</dbReference>
<dbReference type="Pfam" id="PF00109">
    <property type="entry name" value="ketoacyl-synt"/>
    <property type="match status" value="1"/>
</dbReference>
<evidence type="ECO:0000259" key="8">
    <source>
        <dbReference type="PROSITE" id="PS52019"/>
    </source>
</evidence>
<reference evidence="10" key="1">
    <citation type="journal article" date="2019" name="Int. J. Syst. Evol. Microbiol.">
        <title>The Global Catalogue of Microorganisms (GCM) 10K type strain sequencing project: providing services to taxonomists for standard genome sequencing and annotation.</title>
        <authorList>
            <consortium name="The Broad Institute Genomics Platform"/>
            <consortium name="The Broad Institute Genome Sequencing Center for Infectious Disease"/>
            <person name="Wu L."/>
            <person name="Ma J."/>
        </authorList>
    </citation>
    <scope>NUCLEOTIDE SEQUENCE [LARGE SCALE GENOMIC DNA]</scope>
    <source>
        <strain evidence="10">IBRC-M 10490</strain>
    </source>
</reference>
<dbReference type="InterPro" id="IPR001227">
    <property type="entry name" value="Ac_transferase_dom_sf"/>
</dbReference>
<dbReference type="SUPFAM" id="SSF51735">
    <property type="entry name" value="NAD(P)-binding Rossmann-fold domains"/>
    <property type="match status" value="2"/>
</dbReference>
<dbReference type="Proteomes" id="UP001595844">
    <property type="component" value="Unassembled WGS sequence"/>
</dbReference>
<dbReference type="InterPro" id="IPR049552">
    <property type="entry name" value="PKS_DH_N"/>
</dbReference>
<keyword evidence="1" id="KW-0596">Phosphopantetheine</keyword>
<dbReference type="PROSITE" id="PS52019">
    <property type="entry name" value="PKS_MFAS_DH"/>
    <property type="match status" value="1"/>
</dbReference>
<dbReference type="InterPro" id="IPR014043">
    <property type="entry name" value="Acyl_transferase_dom"/>
</dbReference>
<proteinExistence type="predicted"/>
<dbReference type="Pfam" id="PF22621">
    <property type="entry name" value="CurL-like_PKS_C"/>
    <property type="match status" value="1"/>
</dbReference>
<dbReference type="Pfam" id="PF08659">
    <property type="entry name" value="KR"/>
    <property type="match status" value="1"/>
</dbReference>
<organism evidence="9 10">
    <name type="scientific">Nocardia halotolerans</name>
    <dbReference type="NCBI Taxonomy" id="1755878"/>
    <lineage>
        <taxon>Bacteria</taxon>
        <taxon>Bacillati</taxon>
        <taxon>Actinomycetota</taxon>
        <taxon>Actinomycetes</taxon>
        <taxon>Mycobacteriales</taxon>
        <taxon>Nocardiaceae</taxon>
        <taxon>Nocardia</taxon>
    </lineage>
</organism>
<keyword evidence="10" id="KW-1185">Reference proteome</keyword>
<dbReference type="InterPro" id="IPR016039">
    <property type="entry name" value="Thiolase-like"/>
</dbReference>
<dbReference type="Pfam" id="PF21089">
    <property type="entry name" value="PKS_DH_N"/>
    <property type="match status" value="1"/>
</dbReference>
<dbReference type="Pfam" id="PF14765">
    <property type="entry name" value="PS-DH"/>
    <property type="match status" value="1"/>
</dbReference>
<dbReference type="PROSITE" id="PS50075">
    <property type="entry name" value="CARRIER"/>
    <property type="match status" value="1"/>
</dbReference>